<dbReference type="Gene3D" id="1.10.4080.10">
    <property type="entry name" value="ADP-ribosylation/Crystallin J1"/>
    <property type="match status" value="1"/>
</dbReference>
<dbReference type="InterPro" id="IPR001763">
    <property type="entry name" value="Rhodanese-like_dom"/>
</dbReference>
<gene>
    <name evidence="5" type="ORF">NSE01_24190</name>
</gene>
<proteinExistence type="predicted"/>
<comment type="cofactor">
    <cofactor evidence="2">
        <name>Mg(2+)</name>
        <dbReference type="ChEBI" id="CHEBI:18420"/>
    </cofactor>
    <text evidence="2">Binds 2 magnesium ions per subunit.</text>
</comment>
<feature type="binding site" evidence="2">
    <location>
        <position position="439"/>
    </location>
    <ligand>
        <name>Mg(2+)</name>
        <dbReference type="ChEBI" id="CHEBI:18420"/>
        <label>1</label>
    </ligand>
</feature>
<dbReference type="PANTHER" id="PTHR16222">
    <property type="entry name" value="ADP-RIBOSYLGLYCOHYDROLASE"/>
    <property type="match status" value="1"/>
</dbReference>
<evidence type="ECO:0000313" key="6">
    <source>
        <dbReference type="Proteomes" id="UP000321464"/>
    </source>
</evidence>
<accession>A0A512ALT6</accession>
<feature type="binding site" evidence="2">
    <location>
        <position position="232"/>
    </location>
    <ligand>
        <name>Mg(2+)</name>
        <dbReference type="ChEBI" id="CHEBI:18420"/>
        <label>1</label>
    </ligand>
</feature>
<dbReference type="SUPFAM" id="SSF101478">
    <property type="entry name" value="ADP-ribosylglycohydrolase"/>
    <property type="match status" value="1"/>
</dbReference>
<dbReference type="InterPro" id="IPR029021">
    <property type="entry name" value="Prot-tyrosine_phosphatase-like"/>
</dbReference>
<dbReference type="RefSeq" id="WP_147159923.1">
    <property type="nucleotide sequence ID" value="NZ_BJYR01000016.1"/>
</dbReference>
<dbReference type="EMBL" id="BJYR01000016">
    <property type="protein sequence ID" value="GEO00587.1"/>
    <property type="molecule type" value="Genomic_DNA"/>
</dbReference>
<dbReference type="EC" id="3.1.3.48" evidence="1"/>
<dbReference type="CDD" id="cd14505">
    <property type="entry name" value="CDKN3-like"/>
    <property type="match status" value="1"/>
</dbReference>
<reference evidence="5 6" key="1">
    <citation type="submission" date="2019-07" db="EMBL/GenBank/DDBJ databases">
        <title>Whole genome shotgun sequence of Novosphingobium sediminis NBRC 106119.</title>
        <authorList>
            <person name="Hosoyama A."/>
            <person name="Uohara A."/>
            <person name="Ohji S."/>
            <person name="Ichikawa N."/>
        </authorList>
    </citation>
    <scope>NUCLEOTIDE SEQUENCE [LARGE SCALE GENOMIC DNA]</scope>
    <source>
        <strain evidence="5 6">NBRC 106119</strain>
    </source>
</reference>
<evidence type="ECO:0000256" key="2">
    <source>
        <dbReference type="PIRSR" id="PIRSR605502-1"/>
    </source>
</evidence>
<dbReference type="PROSITE" id="PS50056">
    <property type="entry name" value="TYR_PHOSPHATASE_2"/>
    <property type="match status" value="1"/>
</dbReference>
<keyword evidence="2" id="KW-0479">Metal-binding</keyword>
<feature type="binding site" evidence="2">
    <location>
        <position position="436"/>
    </location>
    <ligand>
        <name>Mg(2+)</name>
        <dbReference type="ChEBI" id="CHEBI:18420"/>
        <label>1</label>
    </ligand>
</feature>
<dbReference type="PROSITE" id="PS50206">
    <property type="entry name" value="RHODANESE_3"/>
    <property type="match status" value="1"/>
</dbReference>
<sequence length="487" mass="51784">MSRNLRTSTTDPIQIPTLSAASGRIGISFCPGKQGPALAGFEWKRDLAADLDAVREWGAAAVVSLIEKHEIELLGVADLETAVAARGMEWFHLPIPDVTAPGEEFEQRWHQSGARLRSLLTNGESIFLHCRGGLGRAGTVAARLLIELGITGADTAIATVRQVRPGAIETRSQEDHLRAIERIYDRSIGCLIGLAVGDALGTTLEFKPRDTYPHITDMVGGGPFGLDAGTWTDDTSMALALGEALLASAAKGSAFEPEEAQRRFIDWWRNGAFSPTGSCFDIGIATRQALARFEETGDPIAGSTDLHSAGNGSLMRLAPVAIWGIRQDPAVVTRVARRQSMTTHAADACLDACEAYALVLRAVILGADVEEALAVPADGFGPVIGPIMAGSWRGKTRDQISSSGFVAHSLEAAIWSVANTRSFDEAVLLAANLGYDADTTAAIAGQLAGAIYGASSIRQSWLDKLAWRDEIESLARRLAFPTASRLG</sequence>
<dbReference type="PANTHER" id="PTHR16222:SF12">
    <property type="entry name" value="ADP-RIBOSYLGLYCOHYDROLASE-RELATED"/>
    <property type="match status" value="1"/>
</dbReference>
<comment type="caution">
    <text evidence="5">The sequence shown here is derived from an EMBL/GenBank/DDBJ whole genome shotgun (WGS) entry which is preliminary data.</text>
</comment>
<feature type="domain" description="Rhodanese" evidence="4">
    <location>
        <begin position="92"/>
        <end position="170"/>
    </location>
</feature>
<dbReference type="InterPro" id="IPR036705">
    <property type="entry name" value="Ribosyl_crysJ1_sf"/>
</dbReference>
<dbReference type="GO" id="GO:0004725">
    <property type="term" value="F:protein tyrosine phosphatase activity"/>
    <property type="evidence" value="ECO:0007669"/>
    <property type="project" value="UniProtKB-EC"/>
</dbReference>
<evidence type="ECO:0000256" key="1">
    <source>
        <dbReference type="ARBA" id="ARBA00013064"/>
    </source>
</evidence>
<dbReference type="GO" id="GO:0046872">
    <property type="term" value="F:metal ion binding"/>
    <property type="evidence" value="ECO:0007669"/>
    <property type="project" value="UniProtKB-KW"/>
</dbReference>
<dbReference type="Gene3D" id="3.90.190.10">
    <property type="entry name" value="Protein tyrosine phosphatase superfamily"/>
    <property type="match status" value="1"/>
</dbReference>
<feature type="binding site" evidence="2">
    <location>
        <position position="438"/>
    </location>
    <ligand>
        <name>Mg(2+)</name>
        <dbReference type="ChEBI" id="CHEBI:18420"/>
        <label>1</label>
    </ligand>
</feature>
<dbReference type="InterPro" id="IPR050792">
    <property type="entry name" value="ADP-ribosylglycohydrolase"/>
</dbReference>
<dbReference type="FunFam" id="3.90.190.10:FF:000157">
    <property type="entry name" value="Protein-tyrosine phosphatase"/>
    <property type="match status" value="1"/>
</dbReference>
<dbReference type="Proteomes" id="UP000321464">
    <property type="component" value="Unassembled WGS sequence"/>
</dbReference>
<keyword evidence="2" id="KW-0460">Magnesium</keyword>
<dbReference type="Pfam" id="PF03747">
    <property type="entry name" value="ADP_ribosyl_GH"/>
    <property type="match status" value="1"/>
</dbReference>
<feature type="binding site" evidence="2">
    <location>
        <position position="234"/>
    </location>
    <ligand>
        <name>Mg(2+)</name>
        <dbReference type="ChEBI" id="CHEBI:18420"/>
        <label>1</label>
    </ligand>
</feature>
<evidence type="ECO:0000313" key="5">
    <source>
        <dbReference type="EMBL" id="GEO00587.1"/>
    </source>
</evidence>
<dbReference type="SUPFAM" id="SSF52799">
    <property type="entry name" value="(Phosphotyrosine protein) phosphatases II"/>
    <property type="match status" value="1"/>
</dbReference>
<dbReference type="InterPro" id="IPR000387">
    <property type="entry name" value="Tyr_Pase_dom"/>
</dbReference>
<evidence type="ECO:0000259" key="3">
    <source>
        <dbReference type="PROSITE" id="PS50056"/>
    </source>
</evidence>
<organism evidence="5 6">
    <name type="scientific">Novosphingobium sediminis</name>
    <dbReference type="NCBI Taxonomy" id="707214"/>
    <lineage>
        <taxon>Bacteria</taxon>
        <taxon>Pseudomonadati</taxon>
        <taxon>Pseudomonadota</taxon>
        <taxon>Alphaproteobacteria</taxon>
        <taxon>Sphingomonadales</taxon>
        <taxon>Sphingomonadaceae</taxon>
        <taxon>Novosphingobium</taxon>
    </lineage>
</organism>
<evidence type="ECO:0000259" key="4">
    <source>
        <dbReference type="PROSITE" id="PS50206"/>
    </source>
</evidence>
<feature type="domain" description="Tyrosine specific protein phosphatases" evidence="3">
    <location>
        <begin position="103"/>
        <end position="175"/>
    </location>
</feature>
<dbReference type="Pfam" id="PF22785">
    <property type="entry name" value="Tc-R-P"/>
    <property type="match status" value="1"/>
</dbReference>
<feature type="binding site" evidence="2">
    <location>
        <position position="233"/>
    </location>
    <ligand>
        <name>Mg(2+)</name>
        <dbReference type="ChEBI" id="CHEBI:18420"/>
        <label>1</label>
    </ligand>
</feature>
<dbReference type="AlphaFoldDB" id="A0A512ALT6"/>
<dbReference type="OrthoDB" id="9806482at2"/>
<protein>
    <recommendedName>
        <fullName evidence="1">protein-tyrosine-phosphatase</fullName>
        <ecNumber evidence="1">3.1.3.48</ecNumber>
    </recommendedName>
</protein>
<name>A0A512ALT6_9SPHN</name>
<dbReference type="InterPro" id="IPR005502">
    <property type="entry name" value="Ribosyl_crysJ1"/>
</dbReference>
<keyword evidence="6" id="KW-1185">Reference proteome</keyword>